<dbReference type="Pfam" id="PF05193">
    <property type="entry name" value="Peptidase_M16_C"/>
    <property type="match status" value="1"/>
</dbReference>
<evidence type="ECO:0000313" key="5">
    <source>
        <dbReference type="Proteomes" id="UP000433575"/>
    </source>
</evidence>
<sequence>MSMKKIVNAQFDETWYTHTLDNGLNLIFWHKPDFVSTAVVFATPYGALDYRQIDKAGNHLDFPSGIAHFLEHKLFESDEGDVMEDFSRMGANVNAFTSYNETCYYFTTSHGDLKEPLNLLIDFVQDLRITDESVEKEKGIINQELKMYLQMPDSRLFFETFKALYHKHPLNRDIGGDEQSVNATTRQQLQDCYELNYHPSHMTLIVAGPQNPETLLEWIEENQKPKSFAEAKDVGRYLEEEPEAVVSSHTVIPMDVAVRKVSVAYKFAPLTTSAKERVRREWAIRCLLESHFSSLNPDYQKWLDNEVINDYFGYEIDLGKDYAMMMFYNETEDPTAFTQFVEEQLNALKTRAMDYQQLQLLKRRYFGEAMRTFNNMEDIAVAMIRNQFNGVSFFDTLEIIDQLDQKQVQDAFESLSFEQRSVVEISPDEGQPQA</sequence>
<dbReference type="InterPro" id="IPR011765">
    <property type="entry name" value="Pept_M16_N"/>
</dbReference>
<dbReference type="Proteomes" id="UP000480929">
    <property type="component" value="Unassembled WGS sequence"/>
</dbReference>
<gene>
    <name evidence="4" type="ORF">GKD88_16565</name>
    <name evidence="3" type="ORF">GKE08_16685</name>
</gene>
<dbReference type="NCBIfam" id="NF047421">
    <property type="entry name" value="YfmH_fam"/>
    <property type="match status" value="1"/>
</dbReference>
<organism evidence="3 5">
    <name type="scientific">Holdemania massiliensis</name>
    <dbReference type="NCBI Taxonomy" id="1468449"/>
    <lineage>
        <taxon>Bacteria</taxon>
        <taxon>Bacillati</taxon>
        <taxon>Bacillota</taxon>
        <taxon>Erysipelotrichia</taxon>
        <taxon>Erysipelotrichales</taxon>
        <taxon>Erysipelotrichaceae</taxon>
        <taxon>Holdemania</taxon>
    </lineage>
</organism>
<dbReference type="Pfam" id="PF00675">
    <property type="entry name" value="Peptidase_M16"/>
    <property type="match status" value="1"/>
</dbReference>
<keyword evidence="6" id="KW-1185">Reference proteome</keyword>
<dbReference type="EMBL" id="WKPI01000042">
    <property type="protein sequence ID" value="MSC34743.1"/>
    <property type="molecule type" value="Genomic_DNA"/>
</dbReference>
<evidence type="ECO:0000259" key="1">
    <source>
        <dbReference type="Pfam" id="PF00675"/>
    </source>
</evidence>
<evidence type="ECO:0000259" key="2">
    <source>
        <dbReference type="Pfam" id="PF05193"/>
    </source>
</evidence>
<dbReference type="InterPro" id="IPR007863">
    <property type="entry name" value="Peptidase_M16_C"/>
</dbReference>
<protein>
    <submittedName>
        <fullName evidence="3">Insulinase family protein</fullName>
    </submittedName>
</protein>
<dbReference type="Gene3D" id="3.30.830.10">
    <property type="entry name" value="Metalloenzyme, LuxS/M16 peptidase-like"/>
    <property type="match status" value="2"/>
</dbReference>
<dbReference type="OrthoDB" id="9811314at2"/>
<dbReference type="AlphaFoldDB" id="A0A6N7SBE4"/>
<dbReference type="PANTHER" id="PTHR11851">
    <property type="entry name" value="METALLOPROTEASE"/>
    <property type="match status" value="1"/>
</dbReference>
<dbReference type="InterPro" id="IPR011249">
    <property type="entry name" value="Metalloenz_LuxS/M16"/>
</dbReference>
<feature type="domain" description="Peptidase M16 N-terminal" evidence="1">
    <location>
        <begin position="64"/>
        <end position="176"/>
    </location>
</feature>
<reference evidence="5 6" key="1">
    <citation type="journal article" date="2019" name="Nat. Med.">
        <title>A library of human gut bacterial isolates paired with longitudinal multiomics data enables mechanistic microbiome research.</title>
        <authorList>
            <person name="Poyet M."/>
            <person name="Groussin M."/>
            <person name="Gibbons S.M."/>
            <person name="Avila-Pacheco J."/>
            <person name="Jiang X."/>
            <person name="Kearney S.M."/>
            <person name="Perrotta A.R."/>
            <person name="Berdy B."/>
            <person name="Zhao S."/>
            <person name="Lieberman T.D."/>
            <person name="Swanson P.K."/>
            <person name="Smith M."/>
            <person name="Roesemann S."/>
            <person name="Alexander J.E."/>
            <person name="Rich S.A."/>
            <person name="Livny J."/>
            <person name="Vlamakis H."/>
            <person name="Clish C."/>
            <person name="Bullock K."/>
            <person name="Deik A."/>
            <person name="Scott J."/>
            <person name="Pierce K.A."/>
            <person name="Xavier R.J."/>
            <person name="Alm E.J."/>
        </authorList>
    </citation>
    <scope>NUCLEOTIDE SEQUENCE [LARGE SCALE GENOMIC DNA]</scope>
    <source>
        <strain evidence="3 5">BIOML-A4</strain>
        <strain evidence="4 6">BIOML-A5</strain>
    </source>
</reference>
<proteinExistence type="predicted"/>
<evidence type="ECO:0000313" key="6">
    <source>
        <dbReference type="Proteomes" id="UP000480929"/>
    </source>
</evidence>
<feature type="domain" description="Peptidase M16 C-terminal" evidence="2">
    <location>
        <begin position="185"/>
        <end position="276"/>
    </location>
</feature>
<evidence type="ECO:0000313" key="3">
    <source>
        <dbReference type="EMBL" id="MSA90972.1"/>
    </source>
</evidence>
<accession>A0A6N7SBE4</accession>
<evidence type="ECO:0000313" key="4">
    <source>
        <dbReference type="EMBL" id="MSC34743.1"/>
    </source>
</evidence>
<dbReference type="EMBL" id="WKPJ01000039">
    <property type="protein sequence ID" value="MSA90972.1"/>
    <property type="molecule type" value="Genomic_DNA"/>
</dbReference>
<dbReference type="GO" id="GO:0046872">
    <property type="term" value="F:metal ion binding"/>
    <property type="evidence" value="ECO:0007669"/>
    <property type="project" value="InterPro"/>
</dbReference>
<dbReference type="SUPFAM" id="SSF63411">
    <property type="entry name" value="LuxS/MPP-like metallohydrolase"/>
    <property type="match status" value="2"/>
</dbReference>
<dbReference type="InterPro" id="IPR050361">
    <property type="entry name" value="MPP/UQCRC_Complex"/>
</dbReference>
<dbReference type="Proteomes" id="UP000433575">
    <property type="component" value="Unassembled WGS sequence"/>
</dbReference>
<comment type="caution">
    <text evidence="3">The sequence shown here is derived from an EMBL/GenBank/DDBJ whole genome shotgun (WGS) entry which is preliminary data.</text>
</comment>
<dbReference type="PANTHER" id="PTHR11851:SF134">
    <property type="entry name" value="ZINC-DEPENDENT PROTEASE"/>
    <property type="match status" value="1"/>
</dbReference>
<name>A0A6N7SBE4_9FIRM</name>